<sequence length="243" mass="28186">MFLVNYISRNDTDPFTPMFEIVYCIELLLIVISFLVGSLVIFLHFKATKLQRLVRLRNVFSILVDLMHAASRLLIMHHQHFGSSEYVETTPLIVGSMMKEVFLGYMTALGFIVALDRCVATKAWYWYESGKKSTLLFFIFQEAFLFYRERQLQCIILVLGYNIRQMRELKRGAAINRYSVSRTFQIKENISVLTAYAKIARVQIAMTTPAFVFFGAFFFIPPGIGYDGLRFFSAAMFDLWLSM</sequence>
<dbReference type="InterPro" id="IPR052860">
    <property type="entry name" value="NRL-GPCR1"/>
</dbReference>
<dbReference type="PANTHER" id="PTHR47521:SF7">
    <property type="entry name" value="SERPENTINE RECEPTOR CLASS EPSILON-6"/>
    <property type="match status" value="1"/>
</dbReference>
<evidence type="ECO:0008006" key="4">
    <source>
        <dbReference type="Google" id="ProtNLM"/>
    </source>
</evidence>
<evidence type="ECO:0000256" key="1">
    <source>
        <dbReference type="SAM" id="Phobius"/>
    </source>
</evidence>
<organism evidence="2 3">
    <name type="scientific">Pristionchus entomophagus</name>
    <dbReference type="NCBI Taxonomy" id="358040"/>
    <lineage>
        <taxon>Eukaryota</taxon>
        <taxon>Metazoa</taxon>
        <taxon>Ecdysozoa</taxon>
        <taxon>Nematoda</taxon>
        <taxon>Chromadorea</taxon>
        <taxon>Rhabditida</taxon>
        <taxon>Rhabditina</taxon>
        <taxon>Diplogasteromorpha</taxon>
        <taxon>Diplogasteroidea</taxon>
        <taxon>Neodiplogasteridae</taxon>
        <taxon>Pristionchus</taxon>
    </lineage>
</organism>
<evidence type="ECO:0000313" key="3">
    <source>
        <dbReference type="Proteomes" id="UP001432027"/>
    </source>
</evidence>
<dbReference type="AlphaFoldDB" id="A0AAV5UBP6"/>
<feature type="non-terminal residue" evidence="2">
    <location>
        <position position="243"/>
    </location>
</feature>
<keyword evidence="1" id="KW-0472">Membrane</keyword>
<name>A0AAV5UBP6_9BILA</name>
<feature type="transmembrane region" description="Helical" evidence="1">
    <location>
        <begin position="102"/>
        <end position="127"/>
    </location>
</feature>
<proteinExistence type="predicted"/>
<reference evidence="2" key="1">
    <citation type="submission" date="2023-10" db="EMBL/GenBank/DDBJ databases">
        <title>Genome assembly of Pristionchus species.</title>
        <authorList>
            <person name="Yoshida K."/>
            <person name="Sommer R.J."/>
        </authorList>
    </citation>
    <scope>NUCLEOTIDE SEQUENCE</scope>
    <source>
        <strain evidence="2">RS0144</strain>
    </source>
</reference>
<gene>
    <name evidence="2" type="ORF">PENTCL1PPCAC_25759</name>
</gene>
<feature type="transmembrane region" description="Helical" evidence="1">
    <location>
        <begin position="204"/>
        <end position="224"/>
    </location>
</feature>
<accession>A0AAV5UBP6</accession>
<keyword evidence="1" id="KW-1133">Transmembrane helix</keyword>
<dbReference type="PANTHER" id="PTHR47521">
    <property type="entry name" value="SERPENTINE RECEPTOR, CLASS E (EPSILON)-RELATED"/>
    <property type="match status" value="1"/>
</dbReference>
<keyword evidence="3" id="KW-1185">Reference proteome</keyword>
<keyword evidence="1" id="KW-0812">Transmembrane</keyword>
<comment type="caution">
    <text evidence="2">The sequence shown here is derived from an EMBL/GenBank/DDBJ whole genome shotgun (WGS) entry which is preliminary data.</text>
</comment>
<evidence type="ECO:0000313" key="2">
    <source>
        <dbReference type="EMBL" id="GMT03585.1"/>
    </source>
</evidence>
<dbReference type="Proteomes" id="UP001432027">
    <property type="component" value="Unassembled WGS sequence"/>
</dbReference>
<feature type="transmembrane region" description="Helical" evidence="1">
    <location>
        <begin position="20"/>
        <end position="44"/>
    </location>
</feature>
<dbReference type="EMBL" id="BTSX01000006">
    <property type="protein sequence ID" value="GMT03585.1"/>
    <property type="molecule type" value="Genomic_DNA"/>
</dbReference>
<protein>
    <recommendedName>
        <fullName evidence="4">G protein-coupled receptor</fullName>
    </recommendedName>
</protein>